<name>A0ABY9D971_VITVI</name>
<evidence type="ECO:0000313" key="1">
    <source>
        <dbReference type="EMBL" id="WKA03236.1"/>
    </source>
</evidence>
<dbReference type="Proteomes" id="UP001227230">
    <property type="component" value="Chromosome 14"/>
</dbReference>
<keyword evidence="2" id="KW-1185">Reference proteome</keyword>
<protein>
    <submittedName>
        <fullName evidence="1">Uncharacterized protein</fullName>
    </submittedName>
</protein>
<gene>
    <name evidence="1" type="ORF">VitviT2T_021358</name>
</gene>
<proteinExistence type="predicted"/>
<reference evidence="1 2" key="1">
    <citation type="journal article" date="2023" name="Hortic Res">
        <title>The complete reference genome for grapevine (Vitis vinifera L.) genetics and breeding.</title>
        <authorList>
            <person name="Shi X."/>
            <person name="Cao S."/>
            <person name="Wang X."/>
            <person name="Huang S."/>
            <person name="Wang Y."/>
            <person name="Liu Z."/>
            <person name="Liu W."/>
            <person name="Leng X."/>
            <person name="Peng Y."/>
            <person name="Wang N."/>
            <person name="Wang Y."/>
            <person name="Ma Z."/>
            <person name="Xu X."/>
            <person name="Zhang F."/>
            <person name="Xue H."/>
            <person name="Zhong H."/>
            <person name="Wang Y."/>
            <person name="Zhang K."/>
            <person name="Velt A."/>
            <person name="Avia K."/>
            <person name="Holtgrawe D."/>
            <person name="Grimplet J."/>
            <person name="Matus J.T."/>
            <person name="Ware D."/>
            <person name="Wu X."/>
            <person name="Wang H."/>
            <person name="Liu C."/>
            <person name="Fang Y."/>
            <person name="Rustenholz C."/>
            <person name="Cheng Z."/>
            <person name="Xiao H."/>
            <person name="Zhou Y."/>
        </authorList>
    </citation>
    <scope>NUCLEOTIDE SEQUENCE [LARGE SCALE GENOMIC DNA]</scope>
    <source>
        <strain evidence="2">cv. Pinot noir / PN40024</strain>
        <tissue evidence="1">Leaf</tissue>
    </source>
</reference>
<sequence length="96" mass="10825">MVDCMSTSPHSWTVFSHAECVLCPTLSSMQPLCLWQHVDEELMCKLEVDQSWRFRNRDANVAISFPFLSSMRPENVSKMVRLVGGRLPNGAIAPLS</sequence>
<evidence type="ECO:0000313" key="2">
    <source>
        <dbReference type="Proteomes" id="UP001227230"/>
    </source>
</evidence>
<dbReference type="EMBL" id="CP126661">
    <property type="protein sequence ID" value="WKA03236.1"/>
    <property type="molecule type" value="Genomic_DNA"/>
</dbReference>
<organism evidence="1 2">
    <name type="scientific">Vitis vinifera</name>
    <name type="common">Grape</name>
    <dbReference type="NCBI Taxonomy" id="29760"/>
    <lineage>
        <taxon>Eukaryota</taxon>
        <taxon>Viridiplantae</taxon>
        <taxon>Streptophyta</taxon>
        <taxon>Embryophyta</taxon>
        <taxon>Tracheophyta</taxon>
        <taxon>Spermatophyta</taxon>
        <taxon>Magnoliopsida</taxon>
        <taxon>eudicotyledons</taxon>
        <taxon>Gunneridae</taxon>
        <taxon>Pentapetalae</taxon>
        <taxon>rosids</taxon>
        <taxon>Vitales</taxon>
        <taxon>Vitaceae</taxon>
        <taxon>Viteae</taxon>
        <taxon>Vitis</taxon>
    </lineage>
</organism>
<accession>A0ABY9D971</accession>